<evidence type="ECO:0000313" key="8">
    <source>
        <dbReference type="EMBL" id="KAF5344637.1"/>
    </source>
</evidence>
<feature type="transmembrane region" description="Helical" evidence="6">
    <location>
        <begin position="71"/>
        <end position="92"/>
    </location>
</feature>
<protein>
    <recommendedName>
        <fullName evidence="7">Major facilitator superfamily (MFS) profile domain-containing protein</fullName>
    </recommendedName>
</protein>
<feature type="transmembrane region" description="Helical" evidence="6">
    <location>
        <begin position="379"/>
        <end position="398"/>
    </location>
</feature>
<evidence type="ECO:0000259" key="7">
    <source>
        <dbReference type="PROSITE" id="PS50850"/>
    </source>
</evidence>
<dbReference type="SUPFAM" id="SSF103473">
    <property type="entry name" value="MFS general substrate transporter"/>
    <property type="match status" value="1"/>
</dbReference>
<feature type="transmembrane region" description="Helical" evidence="6">
    <location>
        <begin position="338"/>
        <end position="358"/>
    </location>
</feature>
<dbReference type="PANTHER" id="PTHR23502">
    <property type="entry name" value="MAJOR FACILITATOR SUPERFAMILY"/>
    <property type="match status" value="1"/>
</dbReference>
<proteinExistence type="predicted"/>
<dbReference type="InterPro" id="IPR011701">
    <property type="entry name" value="MFS"/>
</dbReference>
<dbReference type="Gene3D" id="1.20.1250.20">
    <property type="entry name" value="MFS general substrate transporter like domains"/>
    <property type="match status" value="1"/>
</dbReference>
<dbReference type="InterPro" id="IPR020846">
    <property type="entry name" value="MFS_dom"/>
</dbReference>
<keyword evidence="9" id="KW-1185">Reference proteome</keyword>
<evidence type="ECO:0000256" key="1">
    <source>
        <dbReference type="ARBA" id="ARBA00004141"/>
    </source>
</evidence>
<feature type="transmembrane region" description="Helical" evidence="6">
    <location>
        <begin position="104"/>
        <end position="122"/>
    </location>
</feature>
<organism evidence="8 9">
    <name type="scientific">Leucocoprinus leucothites</name>
    <dbReference type="NCBI Taxonomy" id="201217"/>
    <lineage>
        <taxon>Eukaryota</taxon>
        <taxon>Fungi</taxon>
        <taxon>Dikarya</taxon>
        <taxon>Basidiomycota</taxon>
        <taxon>Agaricomycotina</taxon>
        <taxon>Agaricomycetes</taxon>
        <taxon>Agaricomycetidae</taxon>
        <taxon>Agaricales</taxon>
        <taxon>Agaricineae</taxon>
        <taxon>Agaricaceae</taxon>
        <taxon>Leucocoprinus</taxon>
    </lineage>
</organism>
<gene>
    <name evidence="8" type="ORF">D9756_011229</name>
</gene>
<keyword evidence="4 6" id="KW-0472">Membrane</keyword>
<dbReference type="InterPro" id="IPR036259">
    <property type="entry name" value="MFS_trans_sf"/>
</dbReference>
<evidence type="ECO:0000256" key="3">
    <source>
        <dbReference type="ARBA" id="ARBA00022989"/>
    </source>
</evidence>
<dbReference type="GO" id="GO:0005886">
    <property type="term" value="C:plasma membrane"/>
    <property type="evidence" value="ECO:0007669"/>
    <property type="project" value="TreeGrafter"/>
</dbReference>
<reference evidence="8 9" key="1">
    <citation type="journal article" date="2020" name="ISME J.">
        <title>Uncovering the hidden diversity of litter-decomposition mechanisms in mushroom-forming fungi.</title>
        <authorList>
            <person name="Floudas D."/>
            <person name="Bentzer J."/>
            <person name="Ahren D."/>
            <person name="Johansson T."/>
            <person name="Persson P."/>
            <person name="Tunlid A."/>
        </authorList>
    </citation>
    <scope>NUCLEOTIDE SEQUENCE [LARGE SCALE GENOMIC DNA]</scope>
    <source>
        <strain evidence="8 9">CBS 146.42</strain>
    </source>
</reference>
<feature type="compositionally biased region" description="Basic and acidic residues" evidence="5">
    <location>
        <begin position="1"/>
        <end position="16"/>
    </location>
</feature>
<feature type="transmembrane region" description="Helical" evidence="6">
    <location>
        <begin position="36"/>
        <end position="59"/>
    </location>
</feature>
<dbReference type="CDD" id="cd17323">
    <property type="entry name" value="MFS_Tpo1_MDR_like"/>
    <property type="match status" value="1"/>
</dbReference>
<feature type="transmembrane region" description="Helical" evidence="6">
    <location>
        <begin position="447"/>
        <end position="465"/>
    </location>
</feature>
<feature type="domain" description="Major facilitator superfamily (MFS) profile" evidence="7">
    <location>
        <begin position="38"/>
        <end position="506"/>
    </location>
</feature>
<dbReference type="GO" id="GO:0022857">
    <property type="term" value="F:transmembrane transporter activity"/>
    <property type="evidence" value="ECO:0007669"/>
    <property type="project" value="InterPro"/>
</dbReference>
<feature type="transmembrane region" description="Helical" evidence="6">
    <location>
        <begin position="129"/>
        <end position="151"/>
    </location>
</feature>
<evidence type="ECO:0000256" key="5">
    <source>
        <dbReference type="SAM" id="MobiDB-lite"/>
    </source>
</evidence>
<dbReference type="EMBL" id="JAACJO010000059">
    <property type="protein sequence ID" value="KAF5344637.1"/>
    <property type="molecule type" value="Genomic_DNA"/>
</dbReference>
<dbReference type="FunFam" id="1.20.1250.20:FF:000082">
    <property type="entry name" value="MFS multidrug transporter, putative"/>
    <property type="match status" value="1"/>
</dbReference>
<dbReference type="Proteomes" id="UP000559027">
    <property type="component" value="Unassembled WGS sequence"/>
</dbReference>
<keyword evidence="3 6" id="KW-1133">Transmembrane helix</keyword>
<dbReference type="AlphaFoldDB" id="A0A8H5FQ22"/>
<sequence>MDGIQEKEETSTDHSSDTIALDEDEDPKNLAIWRKWMAVLVISSSSLCITCASTLAASAEDGLSREFGVKKIVSVLSISLFIEGLGLGPLVVGPLSEVYGRNPIYRASYVLLFALSWPVAFAPNIATFLVFRFLTGLCGAAFLSVAGGSVTDLFSDWTVANPMAVYTISPFLGPVIGPIISGFINEVRRSAPSGMRLGLNSPNELASVLAMDVLSHHCLELWATPRLTLLRSRDLRSHFTETKSSKVNIYDSVAYNLLNTDSRIARKSNQVIEKDDWRKIFHAILISCYTPFKLIFLDRMALLLDIWTALALGILYLAFQVYPIIFGLGHGFDLQQTGLGFLGVGVGLFLALATQPLWNRFHKKIAKSNGGKLPPEARLYMGQVGAVCIPVGLFWLAFTTYPSVHWIVPIIASVPFGAGIFFVFNSTFTYLVIAYRPVAASAMAGNSAMRATFGAVFPLFAGAMYQRLGTVGATALLAGLTAIMAPLPFVLVKIGPRLRSQSRFAV</sequence>
<feature type="transmembrane region" description="Helical" evidence="6">
    <location>
        <begin position="471"/>
        <end position="492"/>
    </location>
</feature>
<feature type="transmembrane region" description="Helical" evidence="6">
    <location>
        <begin position="302"/>
        <end position="326"/>
    </location>
</feature>
<feature type="transmembrane region" description="Helical" evidence="6">
    <location>
        <begin position="163"/>
        <end position="184"/>
    </location>
</feature>
<feature type="transmembrane region" description="Helical" evidence="6">
    <location>
        <begin position="410"/>
        <end position="435"/>
    </location>
</feature>
<dbReference type="PANTHER" id="PTHR23502:SF7">
    <property type="entry name" value="DRUG_PROTON ANTIPORTER YHK8-RELATED"/>
    <property type="match status" value="1"/>
</dbReference>
<comment type="subcellular location">
    <subcellularLocation>
        <location evidence="1">Membrane</location>
        <topology evidence="1">Multi-pass membrane protein</topology>
    </subcellularLocation>
</comment>
<name>A0A8H5FQ22_9AGAR</name>
<evidence type="ECO:0000256" key="4">
    <source>
        <dbReference type="ARBA" id="ARBA00023136"/>
    </source>
</evidence>
<dbReference type="Pfam" id="PF07690">
    <property type="entry name" value="MFS_1"/>
    <property type="match status" value="2"/>
</dbReference>
<dbReference type="OrthoDB" id="3561359at2759"/>
<keyword evidence="2 6" id="KW-0812">Transmembrane</keyword>
<evidence type="ECO:0000256" key="2">
    <source>
        <dbReference type="ARBA" id="ARBA00022692"/>
    </source>
</evidence>
<accession>A0A8H5FQ22</accession>
<comment type="caution">
    <text evidence="8">The sequence shown here is derived from an EMBL/GenBank/DDBJ whole genome shotgun (WGS) entry which is preliminary data.</text>
</comment>
<evidence type="ECO:0000313" key="9">
    <source>
        <dbReference type="Proteomes" id="UP000559027"/>
    </source>
</evidence>
<dbReference type="PROSITE" id="PS50850">
    <property type="entry name" value="MFS"/>
    <property type="match status" value="1"/>
</dbReference>
<evidence type="ECO:0000256" key="6">
    <source>
        <dbReference type="SAM" id="Phobius"/>
    </source>
</evidence>
<feature type="region of interest" description="Disordered" evidence="5">
    <location>
        <begin position="1"/>
        <end position="21"/>
    </location>
</feature>